<dbReference type="GO" id="GO:0006633">
    <property type="term" value="P:fatty acid biosynthetic process"/>
    <property type="evidence" value="ECO:0007669"/>
    <property type="project" value="TreeGrafter"/>
</dbReference>
<dbReference type="InterPro" id="IPR014043">
    <property type="entry name" value="Acyl_transferase_dom"/>
</dbReference>
<organism evidence="7 8">
    <name type="scientific">Tumebacillus flagellatus</name>
    <dbReference type="NCBI Taxonomy" id="1157490"/>
    <lineage>
        <taxon>Bacteria</taxon>
        <taxon>Bacillati</taxon>
        <taxon>Bacillota</taxon>
        <taxon>Bacilli</taxon>
        <taxon>Bacillales</taxon>
        <taxon>Alicyclobacillaceae</taxon>
        <taxon>Tumebacillus</taxon>
    </lineage>
</organism>
<dbReference type="GO" id="GO:0004314">
    <property type="term" value="F:[acyl-carrier-protein] S-malonyltransferase activity"/>
    <property type="evidence" value="ECO:0007669"/>
    <property type="project" value="UniProtKB-EC"/>
</dbReference>
<dbReference type="InterPro" id="IPR016036">
    <property type="entry name" value="Malonyl_transacylase_ACP-bd"/>
</dbReference>
<gene>
    <name evidence="7" type="ORF">EL26_00125</name>
</gene>
<dbReference type="EMBL" id="JMIR01000001">
    <property type="protein sequence ID" value="KEO85008.1"/>
    <property type="molecule type" value="Genomic_DNA"/>
</dbReference>
<dbReference type="Pfam" id="PF00698">
    <property type="entry name" value="Acyl_transf_1"/>
    <property type="match status" value="1"/>
</dbReference>
<dbReference type="PIRSF" id="PIRSF000446">
    <property type="entry name" value="Mct"/>
    <property type="match status" value="1"/>
</dbReference>
<dbReference type="SUPFAM" id="SSF55048">
    <property type="entry name" value="Probable ACP-binding domain of malonyl-CoA ACP transacylase"/>
    <property type="match status" value="1"/>
</dbReference>
<evidence type="ECO:0000256" key="3">
    <source>
        <dbReference type="ARBA" id="ARBA00048462"/>
    </source>
</evidence>
<dbReference type="PANTHER" id="PTHR42681:SF1">
    <property type="entry name" value="MALONYL-COA-ACYL CARRIER PROTEIN TRANSACYLASE, MITOCHONDRIAL"/>
    <property type="match status" value="1"/>
</dbReference>
<feature type="active site" evidence="5">
    <location>
        <position position="197"/>
    </location>
</feature>
<dbReference type="InterPro" id="IPR016035">
    <property type="entry name" value="Acyl_Trfase/lysoPLipase"/>
</dbReference>
<dbReference type="GO" id="GO:0005829">
    <property type="term" value="C:cytosol"/>
    <property type="evidence" value="ECO:0007669"/>
    <property type="project" value="TreeGrafter"/>
</dbReference>
<evidence type="ECO:0000256" key="4">
    <source>
        <dbReference type="PIRNR" id="PIRNR000446"/>
    </source>
</evidence>
<evidence type="ECO:0000256" key="2">
    <source>
        <dbReference type="ARBA" id="ARBA00023315"/>
    </source>
</evidence>
<evidence type="ECO:0000313" key="7">
    <source>
        <dbReference type="EMBL" id="KEO85008.1"/>
    </source>
</evidence>
<comment type="similarity">
    <text evidence="4">Belongs to the fabD family.</text>
</comment>
<feature type="active site" evidence="5">
    <location>
        <position position="91"/>
    </location>
</feature>
<dbReference type="Gene3D" id="3.40.366.10">
    <property type="entry name" value="Malonyl-Coenzyme A Acyl Carrier Protein, domain 2"/>
    <property type="match status" value="1"/>
</dbReference>
<feature type="domain" description="Malonyl-CoA:ACP transacylase (MAT)" evidence="6">
    <location>
        <begin position="6"/>
        <end position="298"/>
    </location>
</feature>
<dbReference type="Proteomes" id="UP000027931">
    <property type="component" value="Unassembled WGS sequence"/>
</dbReference>
<dbReference type="EC" id="2.3.1.39" evidence="4"/>
<reference evidence="7 8" key="1">
    <citation type="journal article" date="2013" name="Int. J. Syst. Evol. Microbiol.">
        <title>Tumebacillus flagellatus sp. nov., an alpha-amylase/pullulanase-producing bacterium isolated from cassava wastewater.</title>
        <authorList>
            <person name="Wang Q."/>
            <person name="Xie N."/>
            <person name="Qin Y."/>
            <person name="Shen N."/>
            <person name="Zhu J."/>
            <person name="Mi H."/>
            <person name="Huang R."/>
        </authorList>
    </citation>
    <scope>NUCLEOTIDE SEQUENCE [LARGE SCALE GENOMIC DNA]</scope>
    <source>
        <strain evidence="7 8">GST4</strain>
    </source>
</reference>
<dbReference type="OrthoDB" id="9768127at2"/>
<keyword evidence="8" id="KW-1185">Reference proteome</keyword>
<dbReference type="SUPFAM" id="SSF52151">
    <property type="entry name" value="FabD/lysophospholipase-like"/>
    <property type="match status" value="1"/>
</dbReference>
<evidence type="ECO:0000256" key="1">
    <source>
        <dbReference type="ARBA" id="ARBA00022679"/>
    </source>
</evidence>
<comment type="caution">
    <text evidence="7">The sequence shown here is derived from an EMBL/GenBank/DDBJ whole genome shotgun (WGS) entry which is preliminary data.</text>
</comment>
<protein>
    <recommendedName>
        <fullName evidence="4">Malonyl CoA-acyl carrier protein transacylase</fullName>
        <ecNumber evidence="4">2.3.1.39</ecNumber>
    </recommendedName>
</protein>
<name>A0A074LXZ9_9BACL</name>
<comment type="catalytic activity">
    <reaction evidence="3 4">
        <text>holo-[ACP] + malonyl-CoA = malonyl-[ACP] + CoA</text>
        <dbReference type="Rhea" id="RHEA:41792"/>
        <dbReference type="Rhea" id="RHEA-COMP:9623"/>
        <dbReference type="Rhea" id="RHEA-COMP:9685"/>
        <dbReference type="ChEBI" id="CHEBI:57287"/>
        <dbReference type="ChEBI" id="CHEBI:57384"/>
        <dbReference type="ChEBI" id="CHEBI:64479"/>
        <dbReference type="ChEBI" id="CHEBI:78449"/>
        <dbReference type="EC" id="2.3.1.39"/>
    </reaction>
</comment>
<dbReference type="InterPro" id="IPR024925">
    <property type="entry name" value="Malonyl_CoA-ACP_transAc"/>
</dbReference>
<dbReference type="SMART" id="SM00827">
    <property type="entry name" value="PKS_AT"/>
    <property type="match status" value="1"/>
</dbReference>
<evidence type="ECO:0000313" key="8">
    <source>
        <dbReference type="Proteomes" id="UP000027931"/>
    </source>
</evidence>
<dbReference type="InterPro" id="IPR001227">
    <property type="entry name" value="Ac_transferase_dom_sf"/>
</dbReference>
<dbReference type="RefSeq" id="WP_038083158.1">
    <property type="nucleotide sequence ID" value="NZ_JMIR01000001.1"/>
</dbReference>
<dbReference type="Gene3D" id="3.30.70.250">
    <property type="entry name" value="Malonyl-CoA ACP transacylase, ACP-binding"/>
    <property type="match status" value="1"/>
</dbReference>
<sequence length="316" mass="34588">MKTAFIFPGQGTQAVGMGRDFTARHPAVFGPLFEEANDILGFDLKKLCFQGPIEELTDTSVAQSAIYTVSVGVHRLLMQEGFKPDIVAGLSLGQFAAIAASGAMTFQDGLNIVKRRGKLMSEVKRLGEMVAVITLNEETMDHVKEIVAARGGNIGVDNSPTQVVLSGEAETMRALFEELGTITGVKPRMLRVSQAFHSELMAEMEDELMDYVAQFPLQRPDTPIILNCEASVEYTLQAILDDIRGQCTKTVQWRKTVDKLAELGVDTLVEVGASRTLVGLMKAWPQHKWTLCTTDSTSNYMRTVKTLKTQAGVLKG</sequence>
<dbReference type="AlphaFoldDB" id="A0A074LXZ9"/>
<evidence type="ECO:0000256" key="5">
    <source>
        <dbReference type="PIRSR" id="PIRSR000446-1"/>
    </source>
</evidence>
<dbReference type="STRING" id="1157490.EL26_00125"/>
<dbReference type="PANTHER" id="PTHR42681">
    <property type="entry name" value="MALONYL-COA-ACYL CARRIER PROTEIN TRANSACYLASE, MITOCHONDRIAL"/>
    <property type="match status" value="1"/>
</dbReference>
<dbReference type="eggNOG" id="COG0331">
    <property type="taxonomic scope" value="Bacteria"/>
</dbReference>
<dbReference type="InterPro" id="IPR050858">
    <property type="entry name" value="Mal-CoA-ACP_Trans/PKS_FabD"/>
</dbReference>
<proteinExistence type="inferred from homology"/>
<keyword evidence="1 4" id="KW-0808">Transferase</keyword>
<keyword evidence="2 4" id="KW-0012">Acyltransferase</keyword>
<evidence type="ECO:0000259" key="6">
    <source>
        <dbReference type="SMART" id="SM00827"/>
    </source>
</evidence>
<accession>A0A074LXZ9</accession>